<comment type="caution">
    <text evidence="2">The sequence shown here is derived from an EMBL/GenBank/DDBJ whole genome shotgun (WGS) entry which is preliminary data.</text>
</comment>
<organism evidence="2 3">
    <name type="scientific">Rotaria sordida</name>
    <dbReference type="NCBI Taxonomy" id="392033"/>
    <lineage>
        <taxon>Eukaryota</taxon>
        <taxon>Metazoa</taxon>
        <taxon>Spiralia</taxon>
        <taxon>Gnathifera</taxon>
        <taxon>Rotifera</taxon>
        <taxon>Eurotatoria</taxon>
        <taxon>Bdelloidea</taxon>
        <taxon>Philodinida</taxon>
        <taxon>Philodinidae</taxon>
        <taxon>Rotaria</taxon>
    </lineage>
</organism>
<accession>A0A813RXV1</accession>
<evidence type="ECO:0000256" key="1">
    <source>
        <dbReference type="SAM" id="Phobius"/>
    </source>
</evidence>
<reference evidence="2" key="1">
    <citation type="submission" date="2021-02" db="EMBL/GenBank/DDBJ databases">
        <authorList>
            <person name="Nowell W R."/>
        </authorList>
    </citation>
    <scope>NUCLEOTIDE SEQUENCE</scope>
</reference>
<name>A0A813RXV1_9BILA</name>
<dbReference type="EMBL" id="CAJNOO010000078">
    <property type="protein sequence ID" value="CAF0789249.1"/>
    <property type="molecule type" value="Genomic_DNA"/>
</dbReference>
<sequence>MAIFGMMTMRNFRRSRVQPTTNQNNIIALSSKDRQLAIMLLFEILIAVVFSSIGSILYVYTQRIPNERKTLEQQALDYFLLDFGLNLVFIQASLSCYSNFIVSKTFRKNIQKLVWKIMPRICRRKLTNHGPNMSSNNLNIPATAITVRPRTVIIQ</sequence>
<keyword evidence="1" id="KW-1133">Transmembrane helix</keyword>
<evidence type="ECO:0000313" key="2">
    <source>
        <dbReference type="EMBL" id="CAF0789249.1"/>
    </source>
</evidence>
<keyword evidence="1" id="KW-0472">Membrane</keyword>
<feature type="transmembrane region" description="Helical" evidence="1">
    <location>
        <begin position="80"/>
        <end position="102"/>
    </location>
</feature>
<dbReference type="AlphaFoldDB" id="A0A813RXV1"/>
<feature type="transmembrane region" description="Helical" evidence="1">
    <location>
        <begin position="36"/>
        <end position="60"/>
    </location>
</feature>
<protein>
    <submittedName>
        <fullName evidence="2">Uncharacterized protein</fullName>
    </submittedName>
</protein>
<evidence type="ECO:0000313" key="3">
    <source>
        <dbReference type="Proteomes" id="UP000663882"/>
    </source>
</evidence>
<gene>
    <name evidence="2" type="ORF">RFH988_LOCUS3338</name>
</gene>
<proteinExistence type="predicted"/>
<keyword evidence="1" id="KW-0812">Transmembrane</keyword>
<dbReference type="OrthoDB" id="9991773at2759"/>
<dbReference type="Proteomes" id="UP000663882">
    <property type="component" value="Unassembled WGS sequence"/>
</dbReference>